<organism evidence="2 3">
    <name type="scientific">Rhizocola hellebori</name>
    <dbReference type="NCBI Taxonomy" id="1392758"/>
    <lineage>
        <taxon>Bacteria</taxon>
        <taxon>Bacillati</taxon>
        <taxon>Actinomycetota</taxon>
        <taxon>Actinomycetes</taxon>
        <taxon>Micromonosporales</taxon>
        <taxon>Micromonosporaceae</taxon>
        <taxon>Rhizocola</taxon>
    </lineage>
</organism>
<accession>A0A8J3VJ88</accession>
<protein>
    <submittedName>
        <fullName evidence="2">Uncharacterized protein</fullName>
    </submittedName>
</protein>
<keyword evidence="1" id="KW-1133">Transmembrane helix</keyword>
<feature type="transmembrane region" description="Helical" evidence="1">
    <location>
        <begin position="130"/>
        <end position="150"/>
    </location>
</feature>
<comment type="caution">
    <text evidence="2">The sequence shown here is derived from an EMBL/GenBank/DDBJ whole genome shotgun (WGS) entry which is preliminary data.</text>
</comment>
<dbReference type="AlphaFoldDB" id="A0A8J3VJ88"/>
<keyword evidence="3" id="KW-1185">Reference proteome</keyword>
<dbReference type="EMBL" id="BONY01000049">
    <property type="protein sequence ID" value="GIH08395.1"/>
    <property type="molecule type" value="Genomic_DNA"/>
</dbReference>
<feature type="transmembrane region" description="Helical" evidence="1">
    <location>
        <begin position="204"/>
        <end position="222"/>
    </location>
</feature>
<evidence type="ECO:0000313" key="2">
    <source>
        <dbReference type="EMBL" id="GIH08395.1"/>
    </source>
</evidence>
<keyword evidence="1" id="KW-0812">Transmembrane</keyword>
<gene>
    <name evidence="2" type="ORF">Rhe02_64620</name>
</gene>
<feature type="transmembrane region" description="Helical" evidence="1">
    <location>
        <begin position="266"/>
        <end position="285"/>
    </location>
</feature>
<feature type="transmembrane region" description="Helical" evidence="1">
    <location>
        <begin position="95"/>
        <end position="118"/>
    </location>
</feature>
<dbReference type="Proteomes" id="UP000612899">
    <property type="component" value="Unassembled WGS sequence"/>
</dbReference>
<evidence type="ECO:0000256" key="1">
    <source>
        <dbReference type="SAM" id="Phobius"/>
    </source>
</evidence>
<feature type="transmembrane region" description="Helical" evidence="1">
    <location>
        <begin position="31"/>
        <end position="49"/>
    </location>
</feature>
<sequence length="297" mass="31237">MLVLAVVSGVGLIVDDRTLVGAPIWLKPLKFSISLTIYTVTMAWLISLLTRGRKAATRLGTVIAVAAFIEMAIIVGQVVRGRQSHFNVATALDAALFSTMGVTIVVVWLATLWIGVLLMIQRIGDRPTALAIRSGVVIALGGLATGFLMTNPTSDQLAKMDSAPPTLVGAHSVGVPDGGAGLPILGWSTEGGDLRVGHFVGMHALQALPLLAFLLVLAARRFARLRDELLRTRVVLIFAGAHAAITLLVIWQALRGQPLLKPDTLTLSALLAIAAAAMIGLVLSFTRPARVETAVAA</sequence>
<proteinExistence type="predicted"/>
<name>A0A8J3VJ88_9ACTN</name>
<feature type="transmembrane region" description="Helical" evidence="1">
    <location>
        <begin position="234"/>
        <end position="254"/>
    </location>
</feature>
<reference evidence="2" key="1">
    <citation type="submission" date="2021-01" db="EMBL/GenBank/DDBJ databases">
        <title>Whole genome shotgun sequence of Rhizocola hellebori NBRC 109834.</title>
        <authorList>
            <person name="Komaki H."/>
            <person name="Tamura T."/>
        </authorList>
    </citation>
    <scope>NUCLEOTIDE SEQUENCE</scope>
    <source>
        <strain evidence="2">NBRC 109834</strain>
    </source>
</reference>
<feature type="transmembrane region" description="Helical" evidence="1">
    <location>
        <begin position="56"/>
        <end position="75"/>
    </location>
</feature>
<evidence type="ECO:0000313" key="3">
    <source>
        <dbReference type="Proteomes" id="UP000612899"/>
    </source>
</evidence>
<keyword evidence="1" id="KW-0472">Membrane</keyword>